<dbReference type="PANTHER" id="PTHR42834">
    <property type="entry name" value="ENDONUCLEASE/EXONUCLEASE/PHOSPHATASE FAMILY PROTEIN (AFU_ORTHOLOGUE AFUA_3G09210)"/>
    <property type="match status" value="1"/>
</dbReference>
<keyword evidence="6" id="KW-1185">Reference proteome</keyword>
<organism evidence="5 6">
    <name type="scientific">Salipiger marinus</name>
    <dbReference type="NCBI Taxonomy" id="555512"/>
    <lineage>
        <taxon>Bacteria</taxon>
        <taxon>Pseudomonadati</taxon>
        <taxon>Pseudomonadota</taxon>
        <taxon>Alphaproteobacteria</taxon>
        <taxon>Rhodobacterales</taxon>
        <taxon>Roseobacteraceae</taxon>
        <taxon>Salipiger</taxon>
    </lineage>
</organism>
<dbReference type="SUPFAM" id="SSF141072">
    <property type="entry name" value="CalX-like"/>
    <property type="match status" value="1"/>
</dbReference>
<dbReference type="Pfam" id="PF03160">
    <property type="entry name" value="Calx-beta"/>
    <property type="match status" value="1"/>
</dbReference>
<dbReference type="STRING" id="555512.SAMN04487993_1008162"/>
<dbReference type="Proteomes" id="UP000199093">
    <property type="component" value="Unassembled WGS sequence"/>
</dbReference>
<dbReference type="NCBIfam" id="NF033681">
    <property type="entry name" value="ExeM_NucH_DNase"/>
    <property type="match status" value="1"/>
</dbReference>
<feature type="domain" description="LTD" evidence="4">
    <location>
        <begin position="1"/>
        <end position="119"/>
    </location>
</feature>
<dbReference type="SUPFAM" id="SSF56219">
    <property type="entry name" value="DNase I-like"/>
    <property type="match status" value="1"/>
</dbReference>
<dbReference type="InterPro" id="IPR011049">
    <property type="entry name" value="Serralysin-like_metalloprot_C"/>
</dbReference>
<dbReference type="InterPro" id="IPR001322">
    <property type="entry name" value="Lamin_tail_dom"/>
</dbReference>
<dbReference type="CDD" id="cd04486">
    <property type="entry name" value="YhcR_OBF_like"/>
    <property type="match status" value="1"/>
</dbReference>
<evidence type="ECO:0000256" key="3">
    <source>
        <dbReference type="ARBA" id="ARBA00022837"/>
    </source>
</evidence>
<dbReference type="RefSeq" id="WP_165616805.1">
    <property type="nucleotide sequence ID" value="NZ_FNEJ01000008.1"/>
</dbReference>
<dbReference type="SUPFAM" id="SSF50969">
    <property type="entry name" value="YVTN repeat-like/Quinoprotein amine dehydrogenase"/>
    <property type="match status" value="1"/>
</dbReference>
<keyword evidence="3" id="KW-0106">Calcium</keyword>
<name>A0A1G8MN12_9RHOB</name>
<proteinExistence type="predicted"/>
<dbReference type="InterPro" id="IPR055188">
    <property type="entry name" value="Choice_anch_I"/>
</dbReference>
<dbReference type="InterPro" id="IPR029052">
    <property type="entry name" value="Metallo-depent_PP-like"/>
</dbReference>
<dbReference type="GO" id="GO:0016020">
    <property type="term" value="C:membrane"/>
    <property type="evidence" value="ECO:0007669"/>
    <property type="project" value="InterPro"/>
</dbReference>
<dbReference type="SUPFAM" id="SSF51120">
    <property type="entry name" value="beta-Roll"/>
    <property type="match status" value="1"/>
</dbReference>
<dbReference type="InterPro" id="IPR003644">
    <property type="entry name" value="Calx_beta"/>
</dbReference>
<dbReference type="Gene3D" id="3.60.21.10">
    <property type="match status" value="1"/>
</dbReference>
<dbReference type="NCBIfam" id="NF038117">
    <property type="entry name" value="choice_anch_I"/>
    <property type="match status" value="1"/>
</dbReference>
<dbReference type="Gene3D" id="2.130.10.10">
    <property type="entry name" value="YVTN repeat-like/Quinoprotein amine dehydrogenase"/>
    <property type="match status" value="1"/>
</dbReference>
<dbReference type="InterPro" id="IPR038081">
    <property type="entry name" value="CalX-like_sf"/>
</dbReference>
<dbReference type="Gene3D" id="2.60.40.2030">
    <property type="match status" value="1"/>
</dbReference>
<evidence type="ECO:0000256" key="2">
    <source>
        <dbReference type="ARBA" id="ARBA00022737"/>
    </source>
</evidence>
<dbReference type="PANTHER" id="PTHR42834:SF1">
    <property type="entry name" value="ENDONUCLEASE_EXONUCLEASE_PHOSPHATASE FAMILY PROTEIN (AFU_ORTHOLOGUE AFUA_3G09210)"/>
    <property type="match status" value="1"/>
</dbReference>
<dbReference type="EMBL" id="FNEJ01000008">
    <property type="protein sequence ID" value="SDI69341.1"/>
    <property type="molecule type" value="Genomic_DNA"/>
</dbReference>
<evidence type="ECO:0000313" key="6">
    <source>
        <dbReference type="Proteomes" id="UP000199093"/>
    </source>
</evidence>
<evidence type="ECO:0000256" key="1">
    <source>
        <dbReference type="ARBA" id="ARBA00022729"/>
    </source>
</evidence>
<dbReference type="CDD" id="cd10283">
    <property type="entry name" value="MnuA_DNase1-like"/>
    <property type="match status" value="1"/>
</dbReference>
<dbReference type="GO" id="GO:0007154">
    <property type="term" value="P:cell communication"/>
    <property type="evidence" value="ECO:0007669"/>
    <property type="project" value="InterPro"/>
</dbReference>
<reference evidence="5 6" key="1">
    <citation type="submission" date="2016-10" db="EMBL/GenBank/DDBJ databases">
        <authorList>
            <person name="de Groot N.N."/>
        </authorList>
    </citation>
    <scope>NUCLEOTIDE SEQUENCE [LARGE SCALE GENOMIC DNA]</scope>
    <source>
        <strain evidence="5 6">DSM 26424</strain>
    </source>
</reference>
<dbReference type="PROSITE" id="PS51841">
    <property type="entry name" value="LTD"/>
    <property type="match status" value="1"/>
</dbReference>
<dbReference type="Gene3D" id="3.90.930.1">
    <property type="match status" value="1"/>
</dbReference>
<dbReference type="InterPro" id="IPR011044">
    <property type="entry name" value="Quino_amine_DH_bsu"/>
</dbReference>
<sequence length="2584" mass="266846">MTAIFINEFHYDNVGGDTGEMIEIAGPAGTDLTGWSIVLYNGSNGSSYRTVTLSGSIDDEGAGFGAVKIAESLAADSIQNGSPDAIALVNADGAVVQFLSYEGTLTAVGGPADGMTSVDVGVAETSSTDVGLSLQLTGTGTEYEDFTWAEPAAESMGGINAGQSFGGDEGAVSYAIADAQVSEGDTGTATLSFTVTRTDGAGTATLDWSTADGTATAGSDYTAASGSVSFAEGQTEATIDVTVTGDTTPEAAETLTVTLTDPSGELTISQATATGTILNDEATLISTIQGNADTQGSNAVSGTDNMDASPLRGQTVTVEAIVVGDFQNGDADEGRSLGGFYLQEEDADADGDASTSEGLYVFDSSFGTDVQVGDKVRVTGTVTEYFGMTQLGSVSSVEVISSGNALPTAAVIDLDGDVSQAQDGGYQADLEAYEGMLVTLPATLTITEQYQLDRFNEVMLFDTNGFEQAGPDGTTIVGERPFTYSQFNTPDAEGNDAYLSEIGGRQIIYDDGLNQQNQPIDNLDGFQGYSTGTAPSMGDTVTNLTGVLDYQWAGNSASQATWRVRGTEDGQNSFDDTNPVADVIAEVAGDIKVASFNVLNFFTSIDVSGNEGIGPNLDMEGRGADSVEEYERQLEKTTTAIQGLGADVVALVEIENDFLEGGIAPGADGAQGDRGIAIAALVDSLNAAEGSDVWAWVDPGSEFVGGDAIAGGFIYRSDKVEIADGTSAALLTDAAVDADLLAQSTVGGIFDGSGTSRAPLAVTFAALAGGEEMTVVVNHFKSKGGTGTGADLDAGDGAGSFNNQRVLAAQALDAWLDTNPTGSATPNMLLLGDLNAYASEDPIAYLTDEAGFVNVVEEFLDSSYSYLFDAMLGTLDYAMASVELFAKIVDALEWHINADEADALDYNTDFSRDPDIFDGSVPTRASDHDPVVVGIDLSEEDSPMTVSLYDGASYEGSIEATGALDVQHLASLELDGAEIAAFAEGKLYVTSSGGLQIVDIADPANPVLLSTVNFTAAGYGFATTDITSVATNGEFVAVALPAADKTEAGKVVLLDLDGNLVASYDTGALPDAVTFSPDGTKILVANEGEPVDLALDNPKGGVTVIDIAAGTDAATVTQLDFTAFDGQEDALREAGVRIFEGQSVSDDLEPEFISVSADGLTAMVTLQEANAIAVLDLTTMTFTDIVPLGGKDFSDLQADFSDRDGGMNLTTGNPVIGQFMPDAITSYTAEDGQTYYIIANEGDDRDDFMDPEESERAADVTLDADAFPDAAALQADEVLGRLNVTNAPLLNGDIDGDGDVDQLLAYGARSFSILDETGTMVFDSGDALERIIAAEFPELWDDGRSDNKGPEPEGVTVGVVGDKAYAFVGLERSNITLIFDVTNPADVSYVGSAGNAGDVSPEGTLVISAEDSPTGEALYVVTNEVSATLGIYSLDEAEPAEAPTLTITEAWVGQDGTDLTGDWFEVTNTGDVAYDMSVHGALYYDDESRSAADATVIDGVSMLAPGETAIVVIGTADDAATFRDVWAAEADLTDVQVAFTDGSGLGQSGDGVTLWVGNPLAGGVEADFAVIPELASGVSYDVALGEGSTVGNASGAVATEELGGSDGTEPAIASPGTVGTPAAPNFTLELLHFSDQEASTSALLDAPNLSAVLNGLRAQDVGNDGIADNTLTLSSGDAIIGSPFYAASAAVYGSAGIADIQIQNELGIQAMALGNHEFDFGPANLAGLISGEAPGTILGEDFGGTDFSYLSTNLDFSTNPELGALEVAGGQAPQGGTVTSSVVLTVDSEQTGTTELVGVVGATTPTLGRISSPGNVGVSPLPFDNTPTADQLDALAAEIQAEVDALLAANPGMDKVILMAHMQVLDIEVELAGRLSNVDVIIAGGSNTRLFDENDRPRDGDSDQGQYPIFTTDADGNPIAVVNTDGSYKYVGRLVVDFDENGHIIPESYDADVSGAYATDAEGVAELGAEDLVDAEIQQIVDEIEAEIVATQSNVFGYSDVFLNGNRTGADTGTDTDGVRSQETNLGNLTAKANLAYAQEQDNSVMVSIKNGGGIRASIGEVTVPAGGTEAVRLPNQELVDGDGNVIKAEGAISQNDISSALAFNNGLSLVSMTAAEMVAVLNHAANSGGQGAFGQFAGVEYSFDPARPEGSRVTQADIVDEDGNVLVALVRNGVTVADADLVIRAVVLNFMLPNGDGYPLDLSNPDRVDLYDLDGDGEADALRDGVATFADNGTEQDAFAEYLAANHGTVDTAFDEAETGRDSDLNITNLGFARQVLRGDNGDRPVSMVTDTFDGADVLRERVVDFDNGNIQTLQWNAAGQLESTAMVTDTQKTVRTYDETGARSGVTVLQEDGRELSVTFEDGLIATRGMVDTKDVLDVASVAMQFEAGELVERVTTYDNGQVITAEFDAGMVVSTLLEDNADVFAFSSLERVYDNGVLTGATAVLDNGDMVETTYEDGAVAVTRRIDGETGNQRVTGAGSDDMISGGAGNDLMAGKGGADVFVFAAAGFGQDQIADFTLAEADQLDLTGLGIGDLDGLMAAADLTQMGNDLLLDFGADEILIKNLSQGDLDNTAFVALPMA</sequence>
<dbReference type="InterPro" id="IPR036907">
    <property type="entry name" value="5'-Nucleotdase_C_sf"/>
</dbReference>
<dbReference type="InterPro" id="IPR008334">
    <property type="entry name" value="5'-Nucleotdase_C"/>
</dbReference>
<dbReference type="SMART" id="SM00237">
    <property type="entry name" value="Calx_beta"/>
    <property type="match status" value="1"/>
</dbReference>
<dbReference type="SUPFAM" id="SSF56300">
    <property type="entry name" value="Metallo-dependent phosphatases"/>
    <property type="match status" value="1"/>
</dbReference>
<dbReference type="Gene3D" id="3.90.780.10">
    <property type="entry name" value="5'-Nucleotidase, C-terminal domain"/>
    <property type="match status" value="1"/>
</dbReference>
<dbReference type="InterPro" id="IPR015943">
    <property type="entry name" value="WD40/YVTN_repeat-like_dom_sf"/>
</dbReference>
<dbReference type="GO" id="GO:0009166">
    <property type="term" value="P:nucleotide catabolic process"/>
    <property type="evidence" value="ECO:0007669"/>
    <property type="project" value="InterPro"/>
</dbReference>
<dbReference type="InterPro" id="IPR036691">
    <property type="entry name" value="Endo/exonu/phosph_ase_sf"/>
</dbReference>
<evidence type="ECO:0000313" key="5">
    <source>
        <dbReference type="EMBL" id="SDI69341.1"/>
    </source>
</evidence>
<dbReference type="Pfam" id="PF22494">
    <property type="entry name" value="choice_anch_I"/>
    <property type="match status" value="1"/>
</dbReference>
<evidence type="ECO:0000259" key="4">
    <source>
        <dbReference type="PROSITE" id="PS51841"/>
    </source>
</evidence>
<dbReference type="Gene3D" id="3.60.10.10">
    <property type="entry name" value="Endonuclease/exonuclease/phosphatase"/>
    <property type="match status" value="1"/>
</dbReference>
<dbReference type="SUPFAM" id="SSF55816">
    <property type="entry name" value="5'-nucleotidase (syn. UDP-sugar hydrolase), C-terminal domain"/>
    <property type="match status" value="1"/>
</dbReference>
<accession>A0A1G8MN12</accession>
<dbReference type="GO" id="GO:0016787">
    <property type="term" value="F:hydrolase activity"/>
    <property type="evidence" value="ECO:0007669"/>
    <property type="project" value="InterPro"/>
</dbReference>
<gene>
    <name evidence="5" type="ORF">SAMN04487993_1008162</name>
</gene>
<keyword evidence="1" id="KW-0732">Signal</keyword>
<dbReference type="InterPro" id="IPR047971">
    <property type="entry name" value="ExeM-like"/>
</dbReference>
<keyword evidence="2" id="KW-0677">Repeat</keyword>
<dbReference type="Pfam" id="PF02872">
    <property type="entry name" value="5_nucleotid_C"/>
    <property type="match status" value="1"/>
</dbReference>
<protein>
    <submittedName>
        <fullName evidence="5">Predicted extracellular nuclease</fullName>
    </submittedName>
</protein>